<dbReference type="FunFam" id="3.30.450.270:FF:000002">
    <property type="entry name" value="Sensor histidine kinase/response regulator, putative"/>
    <property type="match status" value="1"/>
</dbReference>
<keyword evidence="4" id="KW-0808">Transferase</keyword>
<dbReference type="InterPro" id="IPR013515">
    <property type="entry name" value="Phytochrome_cen-reg"/>
</dbReference>
<dbReference type="InterPro" id="IPR029016">
    <property type="entry name" value="GAF-like_dom_sf"/>
</dbReference>
<feature type="compositionally biased region" description="Polar residues" evidence="12">
    <location>
        <begin position="1132"/>
        <end position="1143"/>
    </location>
</feature>
<evidence type="ECO:0000256" key="5">
    <source>
        <dbReference type="ARBA" id="ARBA00022741"/>
    </source>
</evidence>
<dbReference type="PROSITE" id="PS50046">
    <property type="entry name" value="PHYTOCHROME_2"/>
    <property type="match status" value="1"/>
</dbReference>
<dbReference type="InterPro" id="IPR036890">
    <property type="entry name" value="HATPase_C_sf"/>
</dbReference>
<keyword evidence="9" id="KW-0902">Two-component regulatory system</keyword>
<dbReference type="Pfam" id="PF00072">
    <property type="entry name" value="Response_reg"/>
    <property type="match status" value="1"/>
</dbReference>
<dbReference type="InterPro" id="IPR036097">
    <property type="entry name" value="HisK_dim/P_sf"/>
</dbReference>
<proteinExistence type="predicted"/>
<dbReference type="CDD" id="cd17546">
    <property type="entry name" value="REC_hyHK_CKI1_RcsC-like"/>
    <property type="match status" value="1"/>
</dbReference>
<feature type="region of interest" description="Disordered" evidence="12">
    <location>
        <begin position="1132"/>
        <end position="1193"/>
    </location>
</feature>
<dbReference type="GO" id="GO:0006355">
    <property type="term" value="P:regulation of DNA-templated transcription"/>
    <property type="evidence" value="ECO:0007669"/>
    <property type="project" value="InterPro"/>
</dbReference>
<evidence type="ECO:0000256" key="11">
    <source>
        <dbReference type="PROSITE-ProRule" id="PRU00169"/>
    </source>
</evidence>
<feature type="domain" description="Response regulatory" evidence="15">
    <location>
        <begin position="1261"/>
        <end position="1392"/>
    </location>
</feature>
<dbReference type="Pfam" id="PF08446">
    <property type="entry name" value="PAS_2"/>
    <property type="match status" value="1"/>
</dbReference>
<dbReference type="SUPFAM" id="SSF52172">
    <property type="entry name" value="CheY-like"/>
    <property type="match status" value="1"/>
</dbReference>
<evidence type="ECO:0000256" key="12">
    <source>
        <dbReference type="SAM" id="MobiDB-lite"/>
    </source>
</evidence>
<dbReference type="FunFam" id="1.10.287.130:FF:000048">
    <property type="entry name" value="Sensor histidine kinase/response regulator"/>
    <property type="match status" value="1"/>
</dbReference>
<keyword evidence="10" id="KW-0675">Receptor</keyword>
<dbReference type="GO" id="GO:0005524">
    <property type="term" value="F:ATP binding"/>
    <property type="evidence" value="ECO:0007669"/>
    <property type="project" value="UniProtKB-KW"/>
</dbReference>
<evidence type="ECO:0000256" key="2">
    <source>
        <dbReference type="ARBA" id="ARBA00022553"/>
    </source>
</evidence>
<dbReference type="Pfam" id="PF01590">
    <property type="entry name" value="GAF"/>
    <property type="match status" value="1"/>
</dbReference>
<dbReference type="PANTHER" id="PTHR43065:SF10">
    <property type="entry name" value="PEROXIDE STRESS-ACTIVATED HISTIDINE KINASE MAK3"/>
    <property type="match status" value="1"/>
</dbReference>
<dbReference type="Pfam" id="PF02518">
    <property type="entry name" value="HATPase_c"/>
    <property type="match status" value="1"/>
</dbReference>
<feature type="region of interest" description="Disordered" evidence="12">
    <location>
        <begin position="73"/>
        <end position="94"/>
    </location>
</feature>
<feature type="compositionally biased region" description="Low complexity" evidence="12">
    <location>
        <begin position="1237"/>
        <end position="1253"/>
    </location>
</feature>
<dbReference type="GO" id="GO:0009881">
    <property type="term" value="F:photoreceptor activity"/>
    <property type="evidence" value="ECO:0007669"/>
    <property type="project" value="UniProtKB-KW"/>
</dbReference>
<dbReference type="SMART" id="SM00448">
    <property type="entry name" value="REC"/>
    <property type="match status" value="1"/>
</dbReference>
<keyword evidence="6" id="KW-0418">Kinase</keyword>
<dbReference type="EMBL" id="JAPQKP010000002">
    <property type="protein sequence ID" value="KAJ5206553.1"/>
    <property type="molecule type" value="Genomic_DNA"/>
</dbReference>
<dbReference type="SUPFAM" id="SSF55781">
    <property type="entry name" value="GAF domain-like"/>
    <property type="match status" value="2"/>
</dbReference>
<evidence type="ECO:0000313" key="17">
    <source>
        <dbReference type="Proteomes" id="UP001150879"/>
    </source>
</evidence>
<dbReference type="Gene3D" id="1.10.287.130">
    <property type="match status" value="1"/>
</dbReference>
<dbReference type="InterPro" id="IPR043150">
    <property type="entry name" value="Phytochrome_PHY_sf"/>
</dbReference>
<dbReference type="InterPro" id="IPR013654">
    <property type="entry name" value="PAS_2"/>
</dbReference>
<feature type="compositionally biased region" description="Basic and acidic residues" evidence="12">
    <location>
        <begin position="117"/>
        <end position="128"/>
    </location>
</feature>
<accession>A0A9W9T218</accession>
<evidence type="ECO:0000256" key="1">
    <source>
        <dbReference type="ARBA" id="ARBA00022543"/>
    </source>
</evidence>
<feature type="region of interest" description="Disordered" evidence="12">
    <location>
        <begin position="116"/>
        <end position="135"/>
    </location>
</feature>
<sequence>MSSPHPKHIVLGSPRKRSESVASPKRIEPPEPVQGKPETRDRAQSVTGTQRPPSTDFDPAERVFPVRSVVSIDPTAPHCPGSAHSRDAVSPTREGARQYTLIDERTWKQFRSQFSSDHLHRPDPEHAEPTIPTDIPRHETYATDEKTELAAHSLASKVIQHPEIYAKPAPSDNQAGSGSAAPLSLYTQRGNAEHHDHVTARFKHVMTDNGHAVITGRDGEAFQYCEDEPIRIPGAIQSFGLMIALREESPNQLVVRIVSENSAAFLGYSPKQLFELNSFCDILSEDQADNLLDHIDFVRDDAHDPSIDGPEVFNMSIRTADGERLKLWCATHVPQTQKDLIVCEFELQDDQVNPLNVEGYDTPAVPTDTLGIIPTADQLAESTINISQPLRVLRNSRRRKGEASSMEAFSILTQIQEQLGRTNDLDQLLNTTAGLVKELSGFHRVLIYQFDSSWNGMVVAELVDPNTTIDLYKGLHFPASDIPAQARELYKINKVRLLYDRDQVTSRLVCRTLEDLESPLDMTHAYLRAMSPIHVKYLAHMKVRSSMSISVNAFNDLWGLISCHSYGNAGMRVSFPIRKMCRLLGDTVSRNIERLSYASRLQARKLINTVPTEANPSGYIIASSDDLLQLFDADYGVLSIRDETKILGDNNNSQEVLALIEFLRVRQLDAVLASHDITKDFPDFHYAPGLKIISGLLYVPLSTRGSDFITFFRRGHLTEIKWAGNPYEIEKRKQTAGYLEPRESFTAWRETVLSQSREWTETDVETAAVLCLVYGKFIKVWRQKEAAIHNSQLTRLLLANSAHEVRTPLNAIVNYLEIALEGALDDETRESLTKSHSASKSLIYVINDLLDLTNTEKGQDLIKDERFDLESTFREAADMLSGDAKRKNISYTVSVHPGIPKSVLGDQRRVRQVLSNVISNAIQHTKSGAVTTEMRRSATQNVPGHVGVEIMVVDTGVGMSHDKLKTLFHELEQVSTDDTYPEEEENRQNLPQKRVLGLGLALTARIVHNMQGQLAVRSEEGKGSHFKILLQFRLPEGTAADGDADEISPRSTVVSTTPLISDKEFTLVPGAPEPSDDRRRSTESLGSGASSRSGHSGRSGRSHADRLISAMQEPPLKRSTSQDLELRRPNLLSSPASACSNHVNPPRASASALKRSCPPQDMHSSLASVTHTPPLSLQPLVTPPPPGLENVTDSGVPMSALRISQHSASLKSPEFDPTKEDSSYFPRVSSVTEISQAPSSGPPSSAVPTTAPSTTDYEQLNVLVAEDDPINSKIIHKRLTKFGHAVELTSNGEACKIAFASATKAFDVVLMDIQMPILDGMAATRAIREFESKTPKEAFSDKAIRNDRVPIFAVSASLVEKDLKTYVDTGFDGWVMKPINFARLNVLLSGLCDPSARQAATYTPGGEWENGGWFNTK</sequence>
<dbReference type="Gene3D" id="3.30.565.10">
    <property type="entry name" value="Histidine kinase-like ATPase, C-terminal domain"/>
    <property type="match status" value="1"/>
</dbReference>
<dbReference type="SMART" id="SM00388">
    <property type="entry name" value="HisKA"/>
    <property type="match status" value="1"/>
</dbReference>
<evidence type="ECO:0000256" key="7">
    <source>
        <dbReference type="ARBA" id="ARBA00022840"/>
    </source>
</evidence>
<keyword evidence="2 11" id="KW-0597">Phosphoprotein</keyword>
<dbReference type="InterPro" id="IPR035965">
    <property type="entry name" value="PAS-like_dom_sf"/>
</dbReference>
<feature type="compositionally biased region" description="Low complexity" evidence="12">
    <location>
        <begin position="1083"/>
        <end position="1096"/>
    </location>
</feature>
<reference evidence="16" key="2">
    <citation type="journal article" date="2023" name="IMA Fungus">
        <title>Comparative genomic study of the Penicillium genus elucidates a diverse pangenome and 15 lateral gene transfer events.</title>
        <authorList>
            <person name="Petersen C."/>
            <person name="Sorensen T."/>
            <person name="Nielsen M.R."/>
            <person name="Sondergaard T.E."/>
            <person name="Sorensen J.L."/>
            <person name="Fitzpatrick D.A."/>
            <person name="Frisvad J.C."/>
            <person name="Nielsen K.L."/>
        </authorList>
    </citation>
    <scope>NUCLEOTIDE SEQUENCE</scope>
    <source>
        <strain evidence="16">IBT 16849</strain>
    </source>
</reference>
<organism evidence="16 17">
    <name type="scientific">Penicillium cf. griseofulvum</name>
    <dbReference type="NCBI Taxonomy" id="2972120"/>
    <lineage>
        <taxon>Eukaryota</taxon>
        <taxon>Fungi</taxon>
        <taxon>Dikarya</taxon>
        <taxon>Ascomycota</taxon>
        <taxon>Pezizomycotina</taxon>
        <taxon>Eurotiomycetes</taxon>
        <taxon>Eurotiomycetidae</taxon>
        <taxon>Eurotiales</taxon>
        <taxon>Aspergillaceae</taxon>
        <taxon>Penicillium</taxon>
    </lineage>
</organism>
<dbReference type="Pfam" id="PF00512">
    <property type="entry name" value="HisKA"/>
    <property type="match status" value="1"/>
</dbReference>
<dbReference type="InterPro" id="IPR003661">
    <property type="entry name" value="HisK_dim/P_dom"/>
</dbReference>
<dbReference type="CDD" id="cd00082">
    <property type="entry name" value="HisKA"/>
    <property type="match status" value="1"/>
</dbReference>
<dbReference type="Gene3D" id="3.30.450.20">
    <property type="entry name" value="PAS domain"/>
    <property type="match status" value="1"/>
</dbReference>
<keyword evidence="7" id="KW-0067">ATP-binding</keyword>
<keyword evidence="3" id="KW-0716">Sensory transduction</keyword>
<evidence type="ECO:0000256" key="8">
    <source>
        <dbReference type="ARBA" id="ARBA00022991"/>
    </source>
</evidence>
<evidence type="ECO:0000256" key="9">
    <source>
        <dbReference type="ARBA" id="ARBA00023012"/>
    </source>
</evidence>
<evidence type="ECO:0000313" key="16">
    <source>
        <dbReference type="EMBL" id="KAJ5206553.1"/>
    </source>
</evidence>
<dbReference type="SUPFAM" id="SSF55785">
    <property type="entry name" value="PYP-like sensor domain (PAS domain)"/>
    <property type="match status" value="1"/>
</dbReference>
<keyword evidence="17" id="KW-1185">Reference proteome</keyword>
<dbReference type="InterPro" id="IPR011006">
    <property type="entry name" value="CheY-like_superfamily"/>
</dbReference>
<evidence type="ECO:0000256" key="4">
    <source>
        <dbReference type="ARBA" id="ARBA00022679"/>
    </source>
</evidence>
<feature type="compositionally biased region" description="Polar residues" evidence="12">
    <location>
        <begin position="1162"/>
        <end position="1175"/>
    </location>
</feature>
<feature type="region of interest" description="Disordered" evidence="12">
    <location>
        <begin position="1230"/>
        <end position="1253"/>
    </location>
</feature>
<dbReference type="PANTHER" id="PTHR43065">
    <property type="entry name" value="SENSOR HISTIDINE KINASE"/>
    <property type="match status" value="1"/>
</dbReference>
<dbReference type="GO" id="GO:0000155">
    <property type="term" value="F:phosphorelay sensor kinase activity"/>
    <property type="evidence" value="ECO:0007669"/>
    <property type="project" value="InterPro"/>
</dbReference>
<feature type="region of interest" description="Disordered" evidence="12">
    <location>
        <begin position="1058"/>
        <end position="1103"/>
    </location>
</feature>
<keyword evidence="1" id="KW-0600">Photoreceptor protein</keyword>
<feature type="domain" description="Histidine kinase" evidence="14">
    <location>
        <begin position="800"/>
        <end position="1034"/>
    </location>
</feature>
<dbReference type="PROSITE" id="PS50110">
    <property type="entry name" value="RESPONSE_REGULATORY"/>
    <property type="match status" value="1"/>
</dbReference>
<dbReference type="PROSITE" id="PS50109">
    <property type="entry name" value="HIS_KIN"/>
    <property type="match status" value="1"/>
</dbReference>
<keyword evidence="5" id="KW-0547">Nucleotide-binding</keyword>
<dbReference type="InterPro" id="IPR005467">
    <property type="entry name" value="His_kinase_dom"/>
</dbReference>
<keyword evidence="8" id="KW-0157">Chromophore</keyword>
<feature type="domain" description="Phytochrome chromophore attachment site" evidence="13">
    <location>
        <begin position="424"/>
        <end position="586"/>
    </location>
</feature>
<gene>
    <name evidence="16" type="ORF">N7472_003001</name>
</gene>
<evidence type="ECO:0000259" key="15">
    <source>
        <dbReference type="PROSITE" id="PS50110"/>
    </source>
</evidence>
<dbReference type="InterPro" id="IPR003594">
    <property type="entry name" value="HATPase_dom"/>
</dbReference>
<reference evidence="16" key="1">
    <citation type="submission" date="2022-11" db="EMBL/GenBank/DDBJ databases">
        <authorList>
            <person name="Petersen C."/>
        </authorList>
    </citation>
    <scope>NUCLEOTIDE SEQUENCE</scope>
    <source>
        <strain evidence="16">IBT 16849</strain>
    </source>
</reference>
<comment type="caution">
    <text evidence="16">The sequence shown here is derived from an EMBL/GenBank/DDBJ whole genome shotgun (WGS) entry which is preliminary data.</text>
</comment>
<dbReference type="InterPro" id="IPR001789">
    <property type="entry name" value="Sig_transdc_resp-reg_receiver"/>
</dbReference>
<feature type="compositionally biased region" description="Polar residues" evidence="12">
    <location>
        <begin position="44"/>
        <end position="53"/>
    </location>
</feature>
<evidence type="ECO:0000259" key="13">
    <source>
        <dbReference type="PROSITE" id="PS50046"/>
    </source>
</evidence>
<evidence type="ECO:0000256" key="3">
    <source>
        <dbReference type="ARBA" id="ARBA00022606"/>
    </source>
</evidence>
<dbReference type="InterPro" id="IPR016132">
    <property type="entry name" value="Phyto_chromo_attachment"/>
</dbReference>
<dbReference type="Pfam" id="PF00360">
    <property type="entry name" value="PHY"/>
    <property type="match status" value="1"/>
</dbReference>
<protein>
    <submittedName>
        <fullName evidence="16">CheY-like superfamily</fullName>
    </submittedName>
</protein>
<evidence type="ECO:0000256" key="6">
    <source>
        <dbReference type="ARBA" id="ARBA00022777"/>
    </source>
</evidence>
<dbReference type="Gene3D" id="3.30.450.40">
    <property type="match status" value="1"/>
</dbReference>
<dbReference type="Gene3D" id="3.30.450.270">
    <property type="match status" value="1"/>
</dbReference>
<dbReference type="GO" id="GO:0009584">
    <property type="term" value="P:detection of visible light"/>
    <property type="evidence" value="ECO:0007669"/>
    <property type="project" value="InterPro"/>
</dbReference>
<dbReference type="SUPFAM" id="SSF47384">
    <property type="entry name" value="Homodimeric domain of signal transducing histidine kinase"/>
    <property type="match status" value="1"/>
</dbReference>
<dbReference type="InterPro" id="IPR001294">
    <property type="entry name" value="Phytochrome"/>
</dbReference>
<feature type="modified residue" description="4-aspartylphosphate" evidence="11">
    <location>
        <position position="1312"/>
    </location>
</feature>
<evidence type="ECO:0000256" key="10">
    <source>
        <dbReference type="ARBA" id="ARBA00023170"/>
    </source>
</evidence>
<dbReference type="Proteomes" id="UP001150879">
    <property type="component" value="Unassembled WGS sequence"/>
</dbReference>
<name>A0A9W9T218_9EURO</name>
<dbReference type="Gene3D" id="3.40.50.2300">
    <property type="match status" value="1"/>
</dbReference>
<dbReference type="SMART" id="SM00387">
    <property type="entry name" value="HATPase_c"/>
    <property type="match status" value="1"/>
</dbReference>
<dbReference type="PRINTS" id="PR01033">
    <property type="entry name" value="PHYTOCHROME"/>
</dbReference>
<dbReference type="SUPFAM" id="SSF55874">
    <property type="entry name" value="ATPase domain of HSP90 chaperone/DNA topoisomerase II/histidine kinase"/>
    <property type="match status" value="1"/>
</dbReference>
<feature type="region of interest" description="Disordered" evidence="12">
    <location>
        <begin position="1"/>
        <end position="61"/>
    </location>
</feature>
<dbReference type="InterPro" id="IPR003018">
    <property type="entry name" value="GAF"/>
</dbReference>
<evidence type="ECO:0000259" key="14">
    <source>
        <dbReference type="PROSITE" id="PS50109"/>
    </source>
</evidence>